<accession>A0ABP6L7C5</accession>
<protein>
    <submittedName>
        <fullName evidence="2">Uncharacterized protein</fullName>
    </submittedName>
</protein>
<feature type="signal peptide" evidence="1">
    <location>
        <begin position="1"/>
        <end position="23"/>
    </location>
</feature>
<evidence type="ECO:0000313" key="3">
    <source>
        <dbReference type="Proteomes" id="UP001501035"/>
    </source>
</evidence>
<keyword evidence="3" id="KW-1185">Reference proteome</keyword>
<gene>
    <name evidence="2" type="ORF">GCM10010528_11910</name>
</gene>
<dbReference type="EMBL" id="BAAAVS010000019">
    <property type="protein sequence ID" value="GAA3032333.1"/>
    <property type="molecule type" value="Genomic_DNA"/>
</dbReference>
<feature type="chain" id="PRO_5046648957" evidence="1">
    <location>
        <begin position="24"/>
        <end position="237"/>
    </location>
</feature>
<name>A0ABP6L7C5_9ACTN</name>
<evidence type="ECO:0000313" key="2">
    <source>
        <dbReference type="EMBL" id="GAA3032333.1"/>
    </source>
</evidence>
<dbReference type="Proteomes" id="UP001501035">
    <property type="component" value="Unassembled WGS sequence"/>
</dbReference>
<evidence type="ECO:0000256" key="1">
    <source>
        <dbReference type="SAM" id="SignalP"/>
    </source>
</evidence>
<proteinExistence type="predicted"/>
<sequence length="237" mass="24122">MRLARWLPAVVAGLAGCTAIAPAPPVPRPYWVSVAPDCSLDAVTADADGLIAAGLRDAGYRLIVAACNHSPHRGAVAAALRERGVTLTAALPPRAAEVRATGVEVAGLRTELTAAVMAVSPWVVMGRPDSLPAAVLAILANHDVLALAGDSRAAFGGTVREDSEAVVRSRAIGTKGLIVSLTNRRRDAAAIGVPIALLGLTGTIRGVDAWTGQEVVSRAGWLGGTVGAGDTILLEIV</sequence>
<reference evidence="3" key="1">
    <citation type="journal article" date="2019" name="Int. J. Syst. Evol. Microbiol.">
        <title>The Global Catalogue of Microorganisms (GCM) 10K type strain sequencing project: providing services to taxonomists for standard genome sequencing and annotation.</title>
        <authorList>
            <consortium name="The Broad Institute Genomics Platform"/>
            <consortium name="The Broad Institute Genome Sequencing Center for Infectious Disease"/>
            <person name="Wu L."/>
            <person name="Ma J."/>
        </authorList>
    </citation>
    <scope>NUCLEOTIDE SEQUENCE [LARGE SCALE GENOMIC DNA]</scope>
    <source>
        <strain evidence="3">JCM 14234</strain>
    </source>
</reference>
<dbReference type="PROSITE" id="PS51257">
    <property type="entry name" value="PROKAR_LIPOPROTEIN"/>
    <property type="match status" value="1"/>
</dbReference>
<organism evidence="2 3">
    <name type="scientific">Gordonia defluvii</name>
    <dbReference type="NCBI Taxonomy" id="283718"/>
    <lineage>
        <taxon>Bacteria</taxon>
        <taxon>Bacillati</taxon>
        <taxon>Actinomycetota</taxon>
        <taxon>Actinomycetes</taxon>
        <taxon>Mycobacteriales</taxon>
        <taxon>Gordoniaceae</taxon>
        <taxon>Gordonia</taxon>
    </lineage>
</organism>
<keyword evidence="1" id="KW-0732">Signal</keyword>
<comment type="caution">
    <text evidence="2">The sequence shown here is derived from an EMBL/GenBank/DDBJ whole genome shotgun (WGS) entry which is preliminary data.</text>
</comment>